<evidence type="ECO:0000256" key="12">
    <source>
        <dbReference type="RuleBase" id="RU000304"/>
    </source>
</evidence>
<sequence length="451" mass="51015">MSEVQVTQTSSAGQSRSSLLFNKYELEKLLGCGSFAKVYQAKNIKNGQNVAIKVINKQKLPSTTSSVSNVKRELFILRRVHRHPNIVRLHEVLATKTKICLVMELAKRGDLSRKMSKGRFTEDLSRRCFQQLISAVGYCHLYAVYHRDLKPENVLIDDNGDLKVTDFGLSATINQVGSDGLLRTICGTPAYIAPEILIKKGYDGAKVDIWSCGVILFEMAAGFLPFNDTNSNGLYQKILKGNYTCPQWMSPQLKRLLSRLLDTNPTTRITIDEIKKDPWFKIGYEEDNYFYEEDLFSDFNDENKVIKNVDRMIHGPLSLNAFDLISFSPGLDLSGFFNASCGSMENTVRLVVEKSAKEIMEKLSEAAMEVENARLKRKKQWGVELHGHRASGKFVIELEVFRLTDHLLVVEAKRRAGAAGFFHELWEKKFLPSLNSYPANQCHSLAEKQAV</sequence>
<reference evidence="15 16" key="1">
    <citation type="submission" date="2024-11" db="EMBL/GenBank/DDBJ databases">
        <title>A near-complete genome assembly of Cinchona calisaya.</title>
        <authorList>
            <person name="Lian D.C."/>
            <person name="Zhao X.W."/>
            <person name="Wei L."/>
        </authorList>
    </citation>
    <scope>NUCLEOTIDE SEQUENCE [LARGE SCALE GENOMIC DNA]</scope>
    <source>
        <tissue evidence="15">Nenye</tissue>
    </source>
</reference>
<dbReference type="SMART" id="SM00220">
    <property type="entry name" value="S_TKc"/>
    <property type="match status" value="1"/>
</dbReference>
<dbReference type="InterPro" id="IPR004041">
    <property type="entry name" value="NAF_dom"/>
</dbReference>
<dbReference type="Gene3D" id="1.10.510.10">
    <property type="entry name" value="Transferase(Phosphotransferase) domain 1"/>
    <property type="match status" value="1"/>
</dbReference>
<evidence type="ECO:0000256" key="11">
    <source>
        <dbReference type="PROSITE-ProRule" id="PRU10141"/>
    </source>
</evidence>
<evidence type="ECO:0000313" key="15">
    <source>
        <dbReference type="EMBL" id="KAL3530964.1"/>
    </source>
</evidence>
<dbReference type="Proteomes" id="UP001630127">
    <property type="component" value="Unassembled WGS sequence"/>
</dbReference>
<comment type="cofactor">
    <cofactor evidence="1">
        <name>Mn(2+)</name>
        <dbReference type="ChEBI" id="CHEBI:29035"/>
    </cofactor>
</comment>
<dbReference type="EC" id="2.7.11.1" evidence="3"/>
<accession>A0ABD3AGZ8</accession>
<dbReference type="Pfam" id="PF03822">
    <property type="entry name" value="NAF"/>
    <property type="match status" value="1"/>
</dbReference>
<comment type="catalytic activity">
    <reaction evidence="9">
        <text>L-threonyl-[protein] + ATP = O-phospho-L-threonyl-[protein] + ADP + H(+)</text>
        <dbReference type="Rhea" id="RHEA:46608"/>
        <dbReference type="Rhea" id="RHEA-COMP:11060"/>
        <dbReference type="Rhea" id="RHEA-COMP:11605"/>
        <dbReference type="ChEBI" id="CHEBI:15378"/>
        <dbReference type="ChEBI" id="CHEBI:30013"/>
        <dbReference type="ChEBI" id="CHEBI:30616"/>
        <dbReference type="ChEBI" id="CHEBI:61977"/>
        <dbReference type="ChEBI" id="CHEBI:456216"/>
        <dbReference type="EC" id="2.7.11.1"/>
    </reaction>
</comment>
<dbReference type="PROSITE" id="PS50011">
    <property type="entry name" value="PROTEIN_KINASE_DOM"/>
    <property type="match status" value="1"/>
</dbReference>
<dbReference type="PANTHER" id="PTHR43895:SF151">
    <property type="entry name" value="CBL-INTERACTING SERINE_THREONINE-PROTEIN KINASE 11"/>
    <property type="match status" value="1"/>
</dbReference>
<comment type="caution">
    <text evidence="15">The sequence shown here is derived from an EMBL/GenBank/DDBJ whole genome shotgun (WGS) entry which is preliminary data.</text>
</comment>
<keyword evidence="8 11" id="KW-0067">ATP-binding</keyword>
<evidence type="ECO:0000256" key="10">
    <source>
        <dbReference type="ARBA" id="ARBA00048679"/>
    </source>
</evidence>
<dbReference type="InterPro" id="IPR011009">
    <property type="entry name" value="Kinase-like_dom_sf"/>
</dbReference>
<keyword evidence="16" id="KW-1185">Reference proteome</keyword>
<keyword evidence="7" id="KW-0418">Kinase</keyword>
<keyword evidence="4 12" id="KW-0723">Serine/threonine-protein kinase</keyword>
<dbReference type="FunFam" id="1.10.510.10:FF:000956">
    <property type="entry name" value="CAMK family protein kinase"/>
    <property type="match status" value="1"/>
</dbReference>
<evidence type="ECO:0000256" key="3">
    <source>
        <dbReference type="ARBA" id="ARBA00012513"/>
    </source>
</evidence>
<evidence type="ECO:0000256" key="9">
    <source>
        <dbReference type="ARBA" id="ARBA00047899"/>
    </source>
</evidence>
<evidence type="ECO:0000256" key="5">
    <source>
        <dbReference type="ARBA" id="ARBA00022679"/>
    </source>
</evidence>
<dbReference type="PROSITE" id="PS00107">
    <property type="entry name" value="PROTEIN_KINASE_ATP"/>
    <property type="match status" value="1"/>
</dbReference>
<evidence type="ECO:0000256" key="8">
    <source>
        <dbReference type="ARBA" id="ARBA00022840"/>
    </source>
</evidence>
<evidence type="ECO:0000256" key="1">
    <source>
        <dbReference type="ARBA" id="ARBA00001936"/>
    </source>
</evidence>
<evidence type="ECO:0000259" key="14">
    <source>
        <dbReference type="PROSITE" id="PS50816"/>
    </source>
</evidence>
<keyword evidence="5" id="KW-0808">Transferase</keyword>
<name>A0ABD3AGZ8_9GENT</name>
<evidence type="ECO:0000256" key="4">
    <source>
        <dbReference type="ARBA" id="ARBA00022527"/>
    </source>
</evidence>
<dbReference type="PROSITE" id="PS00108">
    <property type="entry name" value="PROTEIN_KINASE_ST"/>
    <property type="match status" value="1"/>
</dbReference>
<dbReference type="InterPro" id="IPR018451">
    <property type="entry name" value="NAF/FISL_domain"/>
</dbReference>
<organism evidence="15 16">
    <name type="scientific">Cinchona calisaya</name>
    <dbReference type="NCBI Taxonomy" id="153742"/>
    <lineage>
        <taxon>Eukaryota</taxon>
        <taxon>Viridiplantae</taxon>
        <taxon>Streptophyta</taxon>
        <taxon>Embryophyta</taxon>
        <taxon>Tracheophyta</taxon>
        <taxon>Spermatophyta</taxon>
        <taxon>Magnoliopsida</taxon>
        <taxon>eudicotyledons</taxon>
        <taxon>Gunneridae</taxon>
        <taxon>Pentapetalae</taxon>
        <taxon>asterids</taxon>
        <taxon>lamiids</taxon>
        <taxon>Gentianales</taxon>
        <taxon>Rubiaceae</taxon>
        <taxon>Cinchonoideae</taxon>
        <taxon>Cinchoneae</taxon>
        <taxon>Cinchona</taxon>
    </lineage>
</organism>
<dbReference type="Gene3D" id="3.30.310.80">
    <property type="entry name" value="Kinase associated domain 1, KA1"/>
    <property type="match status" value="1"/>
</dbReference>
<proteinExistence type="inferred from homology"/>
<dbReference type="AlphaFoldDB" id="A0ABD3AGZ8"/>
<dbReference type="Pfam" id="PF00069">
    <property type="entry name" value="Pkinase"/>
    <property type="match status" value="1"/>
</dbReference>
<dbReference type="InterPro" id="IPR008271">
    <property type="entry name" value="Ser/Thr_kinase_AS"/>
</dbReference>
<feature type="binding site" evidence="11">
    <location>
        <position position="53"/>
    </location>
    <ligand>
        <name>ATP</name>
        <dbReference type="ChEBI" id="CHEBI:30616"/>
    </ligand>
</feature>
<gene>
    <name evidence="15" type="ORF">ACH5RR_010286</name>
</gene>
<evidence type="ECO:0000256" key="7">
    <source>
        <dbReference type="ARBA" id="ARBA00022777"/>
    </source>
</evidence>
<comment type="similarity">
    <text evidence="2">Belongs to the protein kinase superfamily. CAMK Ser/Thr protein kinase family. SNF1 subfamily.</text>
</comment>
<dbReference type="GO" id="GO:0004674">
    <property type="term" value="F:protein serine/threonine kinase activity"/>
    <property type="evidence" value="ECO:0007669"/>
    <property type="project" value="UniProtKB-KW"/>
</dbReference>
<protein>
    <recommendedName>
        <fullName evidence="3">non-specific serine/threonine protein kinase</fullName>
        <ecNumber evidence="3">2.7.11.1</ecNumber>
    </recommendedName>
</protein>
<dbReference type="PANTHER" id="PTHR43895">
    <property type="entry name" value="CALCIUM/CALMODULIN-DEPENDENT PROTEIN KINASE KINASE-RELATED"/>
    <property type="match status" value="1"/>
</dbReference>
<evidence type="ECO:0000256" key="6">
    <source>
        <dbReference type="ARBA" id="ARBA00022741"/>
    </source>
</evidence>
<evidence type="ECO:0000256" key="2">
    <source>
        <dbReference type="ARBA" id="ARBA00006234"/>
    </source>
</evidence>
<evidence type="ECO:0000313" key="16">
    <source>
        <dbReference type="Proteomes" id="UP001630127"/>
    </source>
</evidence>
<dbReference type="CDD" id="cd12195">
    <property type="entry name" value="CIPK_C"/>
    <property type="match status" value="1"/>
</dbReference>
<dbReference type="InterPro" id="IPR017441">
    <property type="entry name" value="Protein_kinase_ATP_BS"/>
</dbReference>
<dbReference type="EMBL" id="JBJUIK010000004">
    <property type="protein sequence ID" value="KAL3530964.1"/>
    <property type="molecule type" value="Genomic_DNA"/>
</dbReference>
<comment type="catalytic activity">
    <reaction evidence="10">
        <text>L-seryl-[protein] + ATP = O-phospho-L-seryl-[protein] + ADP + H(+)</text>
        <dbReference type="Rhea" id="RHEA:17989"/>
        <dbReference type="Rhea" id="RHEA-COMP:9863"/>
        <dbReference type="Rhea" id="RHEA-COMP:11604"/>
        <dbReference type="ChEBI" id="CHEBI:15378"/>
        <dbReference type="ChEBI" id="CHEBI:29999"/>
        <dbReference type="ChEBI" id="CHEBI:30616"/>
        <dbReference type="ChEBI" id="CHEBI:83421"/>
        <dbReference type="ChEBI" id="CHEBI:456216"/>
        <dbReference type="EC" id="2.7.11.1"/>
    </reaction>
</comment>
<keyword evidence="6 11" id="KW-0547">Nucleotide-binding</keyword>
<dbReference type="InterPro" id="IPR000719">
    <property type="entry name" value="Prot_kinase_dom"/>
</dbReference>
<feature type="domain" description="Protein kinase" evidence="13">
    <location>
        <begin position="24"/>
        <end position="280"/>
    </location>
</feature>
<dbReference type="PROSITE" id="PS50816">
    <property type="entry name" value="NAF"/>
    <property type="match status" value="1"/>
</dbReference>
<feature type="domain" description="NAF" evidence="14">
    <location>
        <begin position="314"/>
        <end position="338"/>
    </location>
</feature>
<dbReference type="GO" id="GO:0005524">
    <property type="term" value="F:ATP binding"/>
    <property type="evidence" value="ECO:0007669"/>
    <property type="project" value="UniProtKB-UniRule"/>
</dbReference>
<dbReference type="FunFam" id="3.30.200.20:FF:000042">
    <property type="entry name" value="Aurora kinase A"/>
    <property type="match status" value="1"/>
</dbReference>
<dbReference type="SUPFAM" id="SSF56112">
    <property type="entry name" value="Protein kinase-like (PK-like)"/>
    <property type="match status" value="1"/>
</dbReference>
<evidence type="ECO:0000259" key="13">
    <source>
        <dbReference type="PROSITE" id="PS50011"/>
    </source>
</evidence>